<name>A0ABU6SJ99_9FABA</name>
<reference evidence="2 3" key="1">
    <citation type="journal article" date="2023" name="Plants (Basel)">
        <title>Bridging the Gap: Combining Genomics and Transcriptomics Approaches to Understand Stylosanthes scabra, an Orphan Legume from the Brazilian Caatinga.</title>
        <authorList>
            <person name="Ferreira-Neto J.R.C."/>
            <person name="da Silva M.D."/>
            <person name="Binneck E."/>
            <person name="de Melo N.F."/>
            <person name="da Silva R.H."/>
            <person name="de Melo A.L.T.M."/>
            <person name="Pandolfi V."/>
            <person name="Bustamante F.O."/>
            <person name="Brasileiro-Vidal A.C."/>
            <person name="Benko-Iseppon A.M."/>
        </authorList>
    </citation>
    <scope>NUCLEOTIDE SEQUENCE [LARGE SCALE GENOMIC DNA]</scope>
    <source>
        <tissue evidence="2">Leaves</tissue>
    </source>
</reference>
<protein>
    <recommendedName>
        <fullName evidence="1">PB1-like domain-containing protein</fullName>
    </recommendedName>
</protein>
<evidence type="ECO:0000313" key="2">
    <source>
        <dbReference type="EMBL" id="MED6136129.1"/>
    </source>
</evidence>
<evidence type="ECO:0000313" key="3">
    <source>
        <dbReference type="Proteomes" id="UP001341840"/>
    </source>
</evidence>
<gene>
    <name evidence="2" type="ORF">PIB30_053215</name>
</gene>
<dbReference type="Pfam" id="PF26130">
    <property type="entry name" value="PB1-like"/>
    <property type="match status" value="1"/>
</dbReference>
<dbReference type="Proteomes" id="UP001341840">
    <property type="component" value="Unassembled WGS sequence"/>
</dbReference>
<proteinExistence type="predicted"/>
<sequence length="182" mass="21259">MADGAKSSMEVKLEDRSKIETRNLFFYLEEEERWWESFFVCIFVVHDHKGLNFECYKKSHFKVKIFHQDRFGLERGPLKYLGGKTTFVDNCNEGGWSLIEVYGLVTKQGYLKQDIAAMWYKSKKKNAEEGLRMLRNNNDAIAMAKVGVKEEIVELFVIHKTRDDKEVSIDVQLHESLQMGAH</sequence>
<organism evidence="2 3">
    <name type="scientific">Stylosanthes scabra</name>
    <dbReference type="NCBI Taxonomy" id="79078"/>
    <lineage>
        <taxon>Eukaryota</taxon>
        <taxon>Viridiplantae</taxon>
        <taxon>Streptophyta</taxon>
        <taxon>Embryophyta</taxon>
        <taxon>Tracheophyta</taxon>
        <taxon>Spermatophyta</taxon>
        <taxon>Magnoliopsida</taxon>
        <taxon>eudicotyledons</taxon>
        <taxon>Gunneridae</taxon>
        <taxon>Pentapetalae</taxon>
        <taxon>rosids</taxon>
        <taxon>fabids</taxon>
        <taxon>Fabales</taxon>
        <taxon>Fabaceae</taxon>
        <taxon>Papilionoideae</taxon>
        <taxon>50 kb inversion clade</taxon>
        <taxon>dalbergioids sensu lato</taxon>
        <taxon>Dalbergieae</taxon>
        <taxon>Pterocarpus clade</taxon>
        <taxon>Stylosanthes</taxon>
    </lineage>
</organism>
<keyword evidence="3" id="KW-1185">Reference proteome</keyword>
<dbReference type="InterPro" id="IPR058594">
    <property type="entry name" value="PB1-like_dom_pln"/>
</dbReference>
<dbReference type="EMBL" id="JASCZI010060808">
    <property type="protein sequence ID" value="MED6136129.1"/>
    <property type="molecule type" value="Genomic_DNA"/>
</dbReference>
<comment type="caution">
    <text evidence="2">The sequence shown here is derived from an EMBL/GenBank/DDBJ whole genome shotgun (WGS) entry which is preliminary data.</text>
</comment>
<feature type="domain" description="PB1-like" evidence="1">
    <location>
        <begin position="59"/>
        <end position="158"/>
    </location>
</feature>
<accession>A0ABU6SJ99</accession>
<evidence type="ECO:0000259" key="1">
    <source>
        <dbReference type="Pfam" id="PF26130"/>
    </source>
</evidence>